<keyword evidence="4" id="KW-1185">Reference proteome</keyword>
<dbReference type="EMBL" id="MKIP01000034">
    <property type="protein sequence ID" value="OLP60984.1"/>
    <property type="molecule type" value="Genomic_DNA"/>
</dbReference>
<feature type="region of interest" description="Disordered" evidence="1">
    <location>
        <begin position="46"/>
        <end position="70"/>
    </location>
</feature>
<dbReference type="AlphaFoldDB" id="A0A1Q9AZ75"/>
<protein>
    <submittedName>
        <fullName evidence="3">Uncharacterized protein</fullName>
    </submittedName>
</protein>
<comment type="caution">
    <text evidence="3">The sequence shown here is derived from an EMBL/GenBank/DDBJ whole genome shotgun (WGS) entry which is preliminary data.</text>
</comment>
<dbReference type="Proteomes" id="UP000186364">
    <property type="component" value="Unassembled WGS sequence"/>
</dbReference>
<name>A0A1Q9AZ75_9HYPH</name>
<accession>A0A1Q9AZ75</accession>
<gene>
    <name evidence="3" type="ORF">BJF93_02645</name>
</gene>
<feature type="signal peptide" evidence="2">
    <location>
        <begin position="1"/>
        <end position="21"/>
    </location>
</feature>
<evidence type="ECO:0000256" key="2">
    <source>
        <dbReference type="SAM" id="SignalP"/>
    </source>
</evidence>
<feature type="chain" id="PRO_5010181363" evidence="2">
    <location>
        <begin position="22"/>
        <end position="110"/>
    </location>
</feature>
<evidence type="ECO:0000313" key="4">
    <source>
        <dbReference type="Proteomes" id="UP000186364"/>
    </source>
</evidence>
<evidence type="ECO:0000313" key="3">
    <source>
        <dbReference type="EMBL" id="OLP60984.1"/>
    </source>
</evidence>
<dbReference type="RefSeq" id="WP_075626877.1">
    <property type="nucleotide sequence ID" value="NZ_FOAM01000006.1"/>
</dbReference>
<proteinExistence type="predicted"/>
<sequence>MATMKTLLPCAALLLFCIALAAVDVLGEQALQIKLVAQGMANGPTADNPYTGAIKAPSPGSPDKPRADTSQVKRLFSQTTYCRNAGGVMTCSRVEISKPGRNQEANGGEP</sequence>
<keyword evidence="2" id="KW-0732">Signal</keyword>
<organism evidence="3 4">
    <name type="scientific">Xaviernesmea oryzae</name>
    <dbReference type="NCBI Taxonomy" id="464029"/>
    <lineage>
        <taxon>Bacteria</taxon>
        <taxon>Pseudomonadati</taxon>
        <taxon>Pseudomonadota</taxon>
        <taxon>Alphaproteobacteria</taxon>
        <taxon>Hyphomicrobiales</taxon>
        <taxon>Rhizobiaceae</taxon>
        <taxon>Rhizobium/Agrobacterium group</taxon>
        <taxon>Xaviernesmea</taxon>
    </lineage>
</organism>
<evidence type="ECO:0000256" key="1">
    <source>
        <dbReference type="SAM" id="MobiDB-lite"/>
    </source>
</evidence>
<reference evidence="3 4" key="1">
    <citation type="submission" date="2016-09" db="EMBL/GenBank/DDBJ databases">
        <title>Rhizobium sp. nov., a novel species isolated from the rice rhizosphere.</title>
        <authorList>
            <person name="Zhao J."/>
            <person name="Zhang X."/>
        </authorList>
    </citation>
    <scope>NUCLEOTIDE SEQUENCE [LARGE SCALE GENOMIC DNA]</scope>
    <source>
        <strain evidence="3 4">1.7048</strain>
    </source>
</reference>